<reference evidence="2 3" key="1">
    <citation type="journal article" date="2016" name="Int. J. Syst. Evol. Microbiol.">
        <title>Resolving the Complexity of Human Skin Metagenomes Using Single-Molecule Sequencing.</title>
        <authorList>
            <consortium name="NISC Comparative Sequencing Program"/>
            <person name="Tsai Y.C."/>
            <person name="Conlan S."/>
            <person name="Deming C."/>
            <person name="Segre J.A."/>
            <person name="Kong H.H."/>
            <person name="Korlach J."/>
            <person name="Oh J."/>
        </authorList>
    </citation>
    <scope>NUCLEOTIDE SEQUENCE [LARGE SCALE GENOMIC DNA]</scope>
    <source>
        <strain evidence="2 3">1B08</strain>
    </source>
</reference>
<accession>A0ABR5V6M2</accession>
<proteinExistence type="predicted"/>
<dbReference type="Proteomes" id="UP000070339">
    <property type="component" value="Unassembled WGS sequence"/>
</dbReference>
<organism evidence="2 3">
    <name type="scientific">Corynebacterium simulans</name>
    <dbReference type="NCBI Taxonomy" id="146827"/>
    <lineage>
        <taxon>Bacteria</taxon>
        <taxon>Bacillati</taxon>
        <taxon>Actinomycetota</taxon>
        <taxon>Actinomycetes</taxon>
        <taxon>Mycobacteriales</taxon>
        <taxon>Corynebacteriaceae</taxon>
        <taxon>Corynebacterium</taxon>
    </lineage>
</organism>
<feature type="transmembrane region" description="Helical" evidence="1">
    <location>
        <begin position="225"/>
        <end position="247"/>
    </location>
</feature>
<keyword evidence="3" id="KW-1185">Reference proteome</keyword>
<keyword evidence="1" id="KW-0472">Membrane</keyword>
<sequence>MTQYATEKSLAPDIDPRWAEEFILTARLEEIPGDVIGDTLGEVNDHCRSANESALEAFGPARDYVEQIAADVKKVKSPSILILLGPAFLQIVGVVLCLQGVYGLASGTSHPLDWATIAVFGIVGVLLLCAEKPLAFVLRLIVQKPVLGAATFGLLALLCCVLFSIPMWWSTPAVPIHSSIVLCIGIAAILIGTILEIGFDSFGGFDDPLIVAGQKDKTPEKKSKLSWLSSGYAIICAIIGSIIIMIFA</sequence>
<name>A0ABR5V6M2_9CORY</name>
<keyword evidence="1" id="KW-0812">Transmembrane</keyword>
<protein>
    <submittedName>
        <fullName evidence="2">Membrane protein</fullName>
    </submittedName>
</protein>
<feature type="transmembrane region" description="Helical" evidence="1">
    <location>
        <begin position="146"/>
        <end position="169"/>
    </location>
</feature>
<keyword evidence="1" id="KW-1133">Transmembrane helix</keyword>
<gene>
    <name evidence="2" type="ORF">WM41_2406</name>
</gene>
<dbReference type="RefSeq" id="WP_061925661.1">
    <property type="nucleotide sequence ID" value="NZ_CP014635.1"/>
</dbReference>
<evidence type="ECO:0000256" key="1">
    <source>
        <dbReference type="SAM" id="Phobius"/>
    </source>
</evidence>
<feature type="transmembrane region" description="Helical" evidence="1">
    <location>
        <begin position="80"/>
        <end position="102"/>
    </location>
</feature>
<evidence type="ECO:0000313" key="2">
    <source>
        <dbReference type="EMBL" id="KXU17163.1"/>
    </source>
</evidence>
<evidence type="ECO:0000313" key="3">
    <source>
        <dbReference type="Proteomes" id="UP000070339"/>
    </source>
</evidence>
<comment type="caution">
    <text evidence="2">The sequence shown here is derived from an EMBL/GenBank/DDBJ whole genome shotgun (WGS) entry which is preliminary data.</text>
</comment>
<dbReference type="EMBL" id="LTEB01000041">
    <property type="protein sequence ID" value="KXU17163.1"/>
    <property type="molecule type" value="Genomic_DNA"/>
</dbReference>
<feature type="transmembrane region" description="Helical" evidence="1">
    <location>
        <begin position="175"/>
        <end position="195"/>
    </location>
</feature>
<feature type="transmembrane region" description="Helical" evidence="1">
    <location>
        <begin position="114"/>
        <end position="134"/>
    </location>
</feature>